<dbReference type="GO" id="GO:0006596">
    <property type="term" value="P:polyamine biosynthetic process"/>
    <property type="evidence" value="ECO:0007669"/>
    <property type="project" value="UniProtKB-KW"/>
</dbReference>
<keyword evidence="2" id="KW-1133">Transmembrane helix</keyword>
<feature type="transmembrane region" description="Helical" evidence="2">
    <location>
        <begin position="143"/>
        <end position="165"/>
    </location>
</feature>
<feature type="transmembrane region" description="Helical" evidence="2">
    <location>
        <begin position="177"/>
        <end position="198"/>
    </location>
</feature>
<keyword evidence="1" id="KW-0620">Polyamine biosynthesis</keyword>
<dbReference type="NCBIfam" id="NF037959">
    <property type="entry name" value="MFS_SpdSyn"/>
    <property type="match status" value="1"/>
</dbReference>
<proteinExistence type="predicted"/>
<keyword evidence="2" id="KW-0812">Transmembrane</keyword>
<dbReference type="PANTHER" id="PTHR43317">
    <property type="entry name" value="THERMOSPERMINE SYNTHASE ACAULIS5"/>
    <property type="match status" value="1"/>
</dbReference>
<evidence type="ECO:0000256" key="2">
    <source>
        <dbReference type="SAM" id="Phobius"/>
    </source>
</evidence>
<feature type="transmembrane region" description="Helical" evidence="2">
    <location>
        <begin position="40"/>
        <end position="60"/>
    </location>
</feature>
<feature type="transmembrane region" description="Helical" evidence="2">
    <location>
        <begin position="369"/>
        <end position="388"/>
    </location>
</feature>
<feature type="transmembrane region" description="Helical" evidence="2">
    <location>
        <begin position="7"/>
        <end position="28"/>
    </location>
</feature>
<feature type="transmembrane region" description="Helical" evidence="2">
    <location>
        <begin position="229"/>
        <end position="249"/>
    </location>
</feature>
<dbReference type="InterPro" id="IPR036259">
    <property type="entry name" value="MFS_trans_sf"/>
</dbReference>
<comment type="caution">
    <text evidence="3">The sequence shown here is derived from an EMBL/GenBank/DDBJ whole genome shotgun (WGS) entry which is preliminary data.</text>
</comment>
<dbReference type="Gene3D" id="3.40.50.150">
    <property type="entry name" value="Vaccinia Virus protein VP39"/>
    <property type="match status" value="1"/>
</dbReference>
<name>A0AAW8EBQ9_VARPD</name>
<keyword evidence="2" id="KW-0472">Membrane</keyword>
<feature type="transmembrane region" description="Helical" evidence="2">
    <location>
        <begin position="313"/>
        <end position="332"/>
    </location>
</feature>
<gene>
    <name evidence="3" type="ORF">J2W39_001237</name>
</gene>
<evidence type="ECO:0000256" key="1">
    <source>
        <dbReference type="ARBA" id="ARBA00023115"/>
    </source>
</evidence>
<feature type="transmembrane region" description="Helical" evidence="2">
    <location>
        <begin position="105"/>
        <end position="123"/>
    </location>
</feature>
<dbReference type="AlphaFoldDB" id="A0AAW8EBQ9"/>
<organism evidence="3 4">
    <name type="scientific">Variovorax paradoxus</name>
    <dbReference type="NCBI Taxonomy" id="34073"/>
    <lineage>
        <taxon>Bacteria</taxon>
        <taxon>Pseudomonadati</taxon>
        <taxon>Pseudomonadota</taxon>
        <taxon>Betaproteobacteria</taxon>
        <taxon>Burkholderiales</taxon>
        <taxon>Comamonadaceae</taxon>
        <taxon>Variovorax</taxon>
    </lineage>
</organism>
<evidence type="ECO:0000313" key="4">
    <source>
        <dbReference type="Proteomes" id="UP001224845"/>
    </source>
</evidence>
<dbReference type="InterPro" id="IPR029063">
    <property type="entry name" value="SAM-dependent_MTases_sf"/>
</dbReference>
<feature type="transmembrane region" description="Helical" evidence="2">
    <location>
        <begin position="72"/>
        <end position="93"/>
    </location>
</feature>
<sequence length="681" mass="74113">MERAGIQLLFAGTIFSSAFLLFLVQPLIAKQILPWFGGSAAVWSTCMVFFQAVLLAGYAYSDWVTRRLRVRAQAALHVGLLLASLAFLPLVVAARWKPTGAEDPAWLILGLLLATIGLPYFLLSTTGPLVQSWVARTPWSARVYRYFSLSNLASLLSLLSYPVLIEPRSSLLQQALGWSWGYGLFALLCAGTTLLVAYRWPAAVPVGAAPGQAAAAADSEKPPRWSDGLLWLVLPALASWLLLAVTNHITQNVAAVPFLWIVPLSLYLFTFVLCFESDRWYRRGVFLPLAAGVLLLCAFGLQHHIGSNVRTGLPIYVGGLFVLCMFLHGETARLRPAPRYLTRFYLMLALGGALGGATVGLVAPHVLPAYYELGIGLVLTALAAAAVLRQRIWLRVSGVALAAGCAYFLMAQIASDRSDARHLLRNFHGALITFDVRRLHASDSVRVLSHGSIKHGEQFLDLARRREPTTYYGATSGIGRAMAAAPAGPRRVGLIGLGAGTLASYGRSGDVYRIYEINPQVFELADSEFSFLRDSPARIERVLGDARLALEREPPQGFDLLAVDAFSGDAVPAHLLTAQAMDVYLRHMKPDGIVAFHVTNRFLELAPVVARIAELKGLHAVLVSDDAEASRWLSPTDWVLVARDPAVLAREPVRAAASPIVLRAGVRPWTDDFNNLLSVLK</sequence>
<dbReference type="PANTHER" id="PTHR43317:SF1">
    <property type="entry name" value="THERMOSPERMINE SYNTHASE ACAULIS5"/>
    <property type="match status" value="1"/>
</dbReference>
<accession>A0AAW8EBQ9</accession>
<dbReference type="EMBL" id="JAUSRV010000003">
    <property type="protein sequence ID" value="MDP9970007.1"/>
    <property type="molecule type" value="Genomic_DNA"/>
</dbReference>
<feature type="transmembrane region" description="Helical" evidence="2">
    <location>
        <begin position="344"/>
        <end position="363"/>
    </location>
</feature>
<feature type="transmembrane region" description="Helical" evidence="2">
    <location>
        <begin position="393"/>
        <end position="414"/>
    </location>
</feature>
<feature type="transmembrane region" description="Helical" evidence="2">
    <location>
        <begin position="255"/>
        <end position="275"/>
    </location>
</feature>
<dbReference type="Proteomes" id="UP001224845">
    <property type="component" value="Unassembled WGS sequence"/>
</dbReference>
<feature type="transmembrane region" description="Helical" evidence="2">
    <location>
        <begin position="284"/>
        <end position="301"/>
    </location>
</feature>
<evidence type="ECO:0000313" key="3">
    <source>
        <dbReference type="EMBL" id="MDP9970007.1"/>
    </source>
</evidence>
<dbReference type="SUPFAM" id="SSF53335">
    <property type="entry name" value="S-adenosyl-L-methionine-dependent methyltransferases"/>
    <property type="match status" value="1"/>
</dbReference>
<dbReference type="SUPFAM" id="SSF103473">
    <property type="entry name" value="MFS general substrate transporter"/>
    <property type="match status" value="1"/>
</dbReference>
<dbReference type="RefSeq" id="WP_307592931.1">
    <property type="nucleotide sequence ID" value="NZ_CAXUQE020000001.1"/>
</dbReference>
<reference evidence="3" key="1">
    <citation type="submission" date="2023-07" db="EMBL/GenBank/DDBJ databases">
        <title>Sorghum-associated microbial communities from plants grown in Nebraska, USA.</title>
        <authorList>
            <person name="Schachtman D."/>
        </authorList>
    </citation>
    <scope>NUCLEOTIDE SEQUENCE</scope>
    <source>
        <strain evidence="3">DS3315</strain>
    </source>
</reference>
<protein>
    <submittedName>
        <fullName evidence="3">MFS family permease</fullName>
    </submittedName>
</protein>